<feature type="transmembrane region" description="Helical" evidence="1">
    <location>
        <begin position="37"/>
        <end position="59"/>
    </location>
</feature>
<keyword evidence="1" id="KW-1133">Transmembrane helix</keyword>
<feature type="transmembrane region" description="Helical" evidence="1">
    <location>
        <begin position="132"/>
        <end position="155"/>
    </location>
</feature>
<dbReference type="GO" id="GO:0016020">
    <property type="term" value="C:membrane"/>
    <property type="evidence" value="ECO:0007669"/>
    <property type="project" value="InterPro"/>
</dbReference>
<reference evidence="2 3" key="1">
    <citation type="submission" date="2019-12" db="EMBL/GenBank/DDBJ databases">
        <title>Lactobacillus hilgardii FLUB.</title>
        <authorList>
            <person name="Gustaw K."/>
        </authorList>
    </citation>
    <scope>NUCLEOTIDE SEQUENCE [LARGE SCALE GENOMIC DNA]</scope>
    <source>
        <strain evidence="2 3">FLUB</strain>
    </source>
</reference>
<evidence type="ECO:0000256" key="1">
    <source>
        <dbReference type="SAM" id="Phobius"/>
    </source>
</evidence>
<dbReference type="Pfam" id="PF07155">
    <property type="entry name" value="ECF-ribofla_trS"/>
    <property type="match status" value="1"/>
</dbReference>
<dbReference type="RefSeq" id="WP_003551542.1">
    <property type="nucleotide sequence ID" value="NZ_CABKOL010000106.1"/>
</dbReference>
<feature type="transmembrane region" description="Helical" evidence="1">
    <location>
        <begin position="103"/>
        <end position="126"/>
    </location>
</feature>
<dbReference type="Gene3D" id="1.10.1760.20">
    <property type="match status" value="1"/>
</dbReference>
<dbReference type="Proteomes" id="UP000465035">
    <property type="component" value="Chromosome"/>
</dbReference>
<keyword evidence="1" id="KW-0812">Transmembrane</keyword>
<keyword evidence="1" id="KW-0472">Membrane</keyword>
<sequence length="168" mass="18125">MRNDYLKKLMLTTIFLALCVVGANVKILGSIALDSAPAFLGAILLGPAIGAFLGFFGHLLSAMLAGFPLTLPVHLIIGVMMAACMFVFGLLRQRLNLSRGLVIVISDAIGYLINVPLELTLLYPILKQSVVALFLPLTIATVLNLILCELVSAALPKRVRRTFKALKH</sequence>
<evidence type="ECO:0000313" key="2">
    <source>
        <dbReference type="EMBL" id="QHB50951.1"/>
    </source>
</evidence>
<organism evidence="2 3">
    <name type="scientific">Lentilactobacillus hilgardii</name>
    <name type="common">Lactobacillus hilgardii</name>
    <dbReference type="NCBI Taxonomy" id="1588"/>
    <lineage>
        <taxon>Bacteria</taxon>
        <taxon>Bacillati</taxon>
        <taxon>Bacillota</taxon>
        <taxon>Bacilli</taxon>
        <taxon>Lactobacillales</taxon>
        <taxon>Lactobacillaceae</taxon>
        <taxon>Lentilactobacillus</taxon>
    </lineage>
</organism>
<evidence type="ECO:0000313" key="3">
    <source>
        <dbReference type="Proteomes" id="UP000465035"/>
    </source>
</evidence>
<name>A0A6P1E6S7_LENHI</name>
<gene>
    <name evidence="2" type="ORF">GQR93_01285</name>
</gene>
<accession>A0A6P1E6S7</accession>
<dbReference type="GeneID" id="69056985"/>
<protein>
    <submittedName>
        <fullName evidence="2">ECF transporter S component</fullName>
    </submittedName>
</protein>
<proteinExistence type="predicted"/>
<dbReference type="InterPro" id="IPR009825">
    <property type="entry name" value="ECF_substrate-spec-like"/>
</dbReference>
<dbReference type="AlphaFoldDB" id="A0A6P1E6S7"/>
<dbReference type="EMBL" id="CP047121">
    <property type="protein sequence ID" value="QHB50951.1"/>
    <property type="molecule type" value="Genomic_DNA"/>
</dbReference>
<feature type="transmembrane region" description="Helical" evidence="1">
    <location>
        <begin position="6"/>
        <end position="25"/>
    </location>
</feature>
<feature type="transmembrane region" description="Helical" evidence="1">
    <location>
        <begin position="71"/>
        <end position="91"/>
    </location>
</feature>